<comment type="caution">
    <text evidence="5">The sequence shown here is derived from an EMBL/GenBank/DDBJ whole genome shotgun (WGS) entry which is preliminary data.</text>
</comment>
<dbReference type="InterPro" id="IPR019885">
    <property type="entry name" value="Tscrpt_reg_HTH_AsnC-type_CS"/>
</dbReference>
<keyword evidence="6" id="KW-1185">Reference proteome</keyword>
<dbReference type="GO" id="GO:0043565">
    <property type="term" value="F:sequence-specific DNA binding"/>
    <property type="evidence" value="ECO:0007669"/>
    <property type="project" value="InterPro"/>
</dbReference>
<dbReference type="AlphaFoldDB" id="A0A8S8XCT4"/>
<dbReference type="SUPFAM" id="SSF46785">
    <property type="entry name" value="Winged helix' DNA-binding domain"/>
    <property type="match status" value="1"/>
</dbReference>
<evidence type="ECO:0000256" key="2">
    <source>
        <dbReference type="ARBA" id="ARBA00023125"/>
    </source>
</evidence>
<keyword evidence="1" id="KW-0805">Transcription regulation</keyword>
<dbReference type="InterPro" id="IPR011008">
    <property type="entry name" value="Dimeric_a/b-barrel"/>
</dbReference>
<dbReference type="InterPro" id="IPR036388">
    <property type="entry name" value="WH-like_DNA-bd_sf"/>
</dbReference>
<evidence type="ECO:0000259" key="4">
    <source>
        <dbReference type="PROSITE" id="PS50956"/>
    </source>
</evidence>
<sequence>MKRTRYVNGELDAIDAKILSILSTRGRIAMKDLAAEVGLSSPSVGERVRRLEDTGAIRGYAAEVDAEKVGFPLAVYVRVQPLPGELKRVVELLTASPEIVECDRVTGDDCFVAKAYLTSVDELERLIDRFLPYGKTNTSVIQSSPVKRRMPVLLRSAD</sequence>
<reference evidence="5" key="1">
    <citation type="submission" date="2021-02" db="EMBL/GenBank/DDBJ databases">
        <title>Genome sequence of Rhodospirillales sp. strain TMPK1 isolated from soil.</title>
        <authorList>
            <person name="Nakai R."/>
            <person name="Kusada H."/>
            <person name="Tamaki H."/>
        </authorList>
    </citation>
    <scope>NUCLEOTIDE SEQUENCE</scope>
    <source>
        <strain evidence="5">TMPK1</strain>
    </source>
</reference>
<gene>
    <name evidence="5" type="ORF">TMPK1_40450</name>
</gene>
<dbReference type="PROSITE" id="PS50956">
    <property type="entry name" value="HTH_ASNC_2"/>
    <property type="match status" value="1"/>
</dbReference>
<evidence type="ECO:0000313" key="5">
    <source>
        <dbReference type="EMBL" id="GIL41808.1"/>
    </source>
</evidence>
<dbReference type="SUPFAM" id="SSF54909">
    <property type="entry name" value="Dimeric alpha+beta barrel"/>
    <property type="match status" value="1"/>
</dbReference>
<dbReference type="SMART" id="SM00344">
    <property type="entry name" value="HTH_ASNC"/>
    <property type="match status" value="1"/>
</dbReference>
<dbReference type="PANTHER" id="PTHR30154">
    <property type="entry name" value="LEUCINE-RESPONSIVE REGULATORY PROTEIN"/>
    <property type="match status" value="1"/>
</dbReference>
<keyword evidence="3" id="KW-0804">Transcription</keyword>
<dbReference type="Gene3D" id="3.30.70.920">
    <property type="match status" value="1"/>
</dbReference>
<dbReference type="EMBL" id="BOPV01000001">
    <property type="protein sequence ID" value="GIL41808.1"/>
    <property type="molecule type" value="Genomic_DNA"/>
</dbReference>
<protein>
    <submittedName>
        <fullName evidence="5">AsnC family transcriptional regulator</fullName>
    </submittedName>
</protein>
<evidence type="ECO:0000256" key="1">
    <source>
        <dbReference type="ARBA" id="ARBA00023015"/>
    </source>
</evidence>
<proteinExistence type="predicted"/>
<dbReference type="InterPro" id="IPR036390">
    <property type="entry name" value="WH_DNA-bd_sf"/>
</dbReference>
<dbReference type="PRINTS" id="PR00033">
    <property type="entry name" value="HTHASNC"/>
</dbReference>
<dbReference type="InterPro" id="IPR000485">
    <property type="entry name" value="AsnC-type_HTH_dom"/>
</dbReference>
<feature type="domain" description="HTH asnC-type" evidence="4">
    <location>
        <begin position="11"/>
        <end position="72"/>
    </location>
</feature>
<dbReference type="GO" id="GO:0005829">
    <property type="term" value="C:cytosol"/>
    <property type="evidence" value="ECO:0007669"/>
    <property type="project" value="TreeGrafter"/>
</dbReference>
<dbReference type="PROSITE" id="PS00519">
    <property type="entry name" value="HTH_ASNC_1"/>
    <property type="match status" value="1"/>
</dbReference>
<dbReference type="InterPro" id="IPR019888">
    <property type="entry name" value="Tscrpt_reg_AsnC-like"/>
</dbReference>
<keyword evidence="2" id="KW-0238">DNA-binding</keyword>
<dbReference type="Proteomes" id="UP000681075">
    <property type="component" value="Unassembled WGS sequence"/>
</dbReference>
<organism evidence="5 6">
    <name type="scientific">Roseiterribacter gracilis</name>
    <dbReference type="NCBI Taxonomy" id="2812848"/>
    <lineage>
        <taxon>Bacteria</taxon>
        <taxon>Pseudomonadati</taxon>
        <taxon>Pseudomonadota</taxon>
        <taxon>Alphaproteobacteria</taxon>
        <taxon>Rhodospirillales</taxon>
        <taxon>Roseiterribacteraceae</taxon>
        <taxon>Roseiterribacter</taxon>
    </lineage>
</organism>
<dbReference type="InterPro" id="IPR019887">
    <property type="entry name" value="Tscrpt_reg_AsnC/Lrp_C"/>
</dbReference>
<dbReference type="Gene3D" id="1.10.10.10">
    <property type="entry name" value="Winged helix-like DNA-binding domain superfamily/Winged helix DNA-binding domain"/>
    <property type="match status" value="1"/>
</dbReference>
<name>A0A8S8XCT4_9PROT</name>
<dbReference type="RefSeq" id="WP_420245462.1">
    <property type="nucleotide sequence ID" value="NZ_BOPV01000001.1"/>
</dbReference>
<dbReference type="GO" id="GO:0043200">
    <property type="term" value="P:response to amino acid"/>
    <property type="evidence" value="ECO:0007669"/>
    <property type="project" value="TreeGrafter"/>
</dbReference>
<dbReference type="Pfam" id="PF01037">
    <property type="entry name" value="AsnC_trans_reg"/>
    <property type="match status" value="1"/>
</dbReference>
<evidence type="ECO:0000256" key="3">
    <source>
        <dbReference type="ARBA" id="ARBA00023163"/>
    </source>
</evidence>
<accession>A0A8S8XCT4</accession>
<dbReference type="PANTHER" id="PTHR30154:SF53">
    <property type="entry name" value="HTH-TYPE TRANSCRIPTIONAL REGULATOR LRPC"/>
    <property type="match status" value="1"/>
</dbReference>
<dbReference type="Pfam" id="PF13404">
    <property type="entry name" value="HTH_AsnC-type"/>
    <property type="match status" value="1"/>
</dbReference>
<evidence type="ECO:0000313" key="6">
    <source>
        <dbReference type="Proteomes" id="UP000681075"/>
    </source>
</evidence>